<dbReference type="GO" id="GO:0010257">
    <property type="term" value="P:NADH dehydrogenase complex assembly"/>
    <property type="evidence" value="ECO:0007669"/>
    <property type="project" value="TreeGrafter"/>
</dbReference>
<comment type="subcellular location">
    <subcellularLocation>
        <location evidence="1">Mitochondrion</location>
    </subcellularLocation>
</comment>
<dbReference type="GO" id="GO:0006120">
    <property type="term" value="P:mitochondrial electron transport, NADH to ubiquinone"/>
    <property type="evidence" value="ECO:0007669"/>
    <property type="project" value="TreeGrafter"/>
</dbReference>
<keyword evidence="4" id="KW-0143">Chaperone</keyword>
<comment type="caution">
    <text evidence="6">The sequence shown here is derived from an EMBL/GenBank/DDBJ whole genome shotgun (WGS) entry which is preliminary data.</text>
</comment>
<evidence type="ECO:0000256" key="1">
    <source>
        <dbReference type="ARBA" id="ARBA00004173"/>
    </source>
</evidence>
<dbReference type="EMBL" id="JAFIQS010000004">
    <property type="protein sequence ID" value="KAG5170456.1"/>
    <property type="molecule type" value="Genomic_DNA"/>
</dbReference>
<comment type="similarity">
    <text evidence="2">Belongs to the CIA30 family.</text>
</comment>
<dbReference type="SUPFAM" id="SSF49785">
    <property type="entry name" value="Galactose-binding domain-like"/>
    <property type="match status" value="1"/>
</dbReference>
<dbReference type="AlphaFoldDB" id="A0A8H7XZ45"/>
<evidence type="ECO:0000313" key="6">
    <source>
        <dbReference type="EMBL" id="KAG5170456.1"/>
    </source>
</evidence>
<organism evidence="6">
    <name type="scientific">Psilocybe cubensis</name>
    <name type="common">Psychedelic mushroom</name>
    <name type="synonym">Stropharia cubensis</name>
    <dbReference type="NCBI Taxonomy" id="181762"/>
    <lineage>
        <taxon>Eukaryota</taxon>
        <taxon>Fungi</taxon>
        <taxon>Dikarya</taxon>
        <taxon>Basidiomycota</taxon>
        <taxon>Agaricomycotina</taxon>
        <taxon>Agaricomycetes</taxon>
        <taxon>Agaricomycetidae</taxon>
        <taxon>Agaricales</taxon>
        <taxon>Agaricineae</taxon>
        <taxon>Strophariaceae</taxon>
        <taxon>Psilocybe</taxon>
    </lineage>
</organism>
<dbReference type="InterPro" id="IPR013857">
    <property type="entry name" value="NADH-UbQ_OxRdtase-assoc_prot30"/>
</dbReference>
<reference evidence="6" key="1">
    <citation type="submission" date="2021-02" db="EMBL/GenBank/DDBJ databases">
        <title>Psilocybe cubensis genome.</title>
        <authorList>
            <person name="Mckernan K.J."/>
            <person name="Crawford S."/>
            <person name="Trippe A."/>
            <person name="Kane L.T."/>
            <person name="Mclaughlin S."/>
        </authorList>
    </citation>
    <scope>NUCLEOTIDE SEQUENCE [LARGE SCALE GENOMIC DNA]</scope>
    <source>
        <strain evidence="6">MGC-MH-2018</strain>
    </source>
</reference>
<proteinExistence type="inferred from homology"/>
<dbReference type="InterPro" id="IPR039131">
    <property type="entry name" value="NDUFAF1"/>
</dbReference>
<dbReference type="InterPro" id="IPR008979">
    <property type="entry name" value="Galactose-bd-like_sf"/>
</dbReference>
<protein>
    <recommendedName>
        <fullName evidence="5">NADH:ubiquinone oxidoreductase intermediate-associated protein 30 domain-containing protein</fullName>
    </recommendedName>
</protein>
<evidence type="ECO:0000256" key="4">
    <source>
        <dbReference type="ARBA" id="ARBA00023186"/>
    </source>
</evidence>
<dbReference type="PANTHER" id="PTHR13194">
    <property type="entry name" value="COMPLEX I INTERMEDIATE-ASSOCIATED PROTEIN 30"/>
    <property type="match status" value="1"/>
</dbReference>
<gene>
    <name evidence="6" type="ORF">JR316_004845</name>
</gene>
<evidence type="ECO:0000256" key="3">
    <source>
        <dbReference type="ARBA" id="ARBA00023128"/>
    </source>
</evidence>
<dbReference type="Pfam" id="PF08547">
    <property type="entry name" value="CIA30"/>
    <property type="match status" value="1"/>
</dbReference>
<evidence type="ECO:0000259" key="5">
    <source>
        <dbReference type="Pfam" id="PF08547"/>
    </source>
</evidence>
<accession>A0A8H7XZ45</accession>
<name>A0A8H7XZ45_PSICU</name>
<keyword evidence="3" id="KW-0496">Mitochondrion</keyword>
<dbReference type="GO" id="GO:0005739">
    <property type="term" value="C:mitochondrion"/>
    <property type="evidence" value="ECO:0007669"/>
    <property type="project" value="UniProtKB-SubCell"/>
</dbReference>
<sequence length="234" mass="25852">MKGADAPARGPKTVFTFNTAEDIQGFATGCDGDIGGLSTVALELDERPEVNEPIGKTATGVFRGEMRLSVKPGMETKIRGGYAGFRNKNRPAFLYGNLTEDASLFDYLALRVRLAGEPQTHSSYFVNIQTAGPVSTDLWQHRLYLRKHNTWEDVFVPFDNFVRTNAGEMSKKQITMYREKIKSIGISILGGNSGIEGKYELGIDSFRFVNEEDVVGTSLTTPLTPQLVFLVVLM</sequence>
<dbReference type="OrthoDB" id="42561at2759"/>
<dbReference type="PANTHER" id="PTHR13194:SF18">
    <property type="entry name" value="COMPLEX I INTERMEDIATE-ASSOCIATED PROTEIN 30, MITOCHONDRIAL"/>
    <property type="match status" value="1"/>
</dbReference>
<feature type="domain" description="NADH:ubiquinone oxidoreductase intermediate-associated protein 30" evidence="5">
    <location>
        <begin position="15"/>
        <end position="203"/>
    </location>
</feature>
<dbReference type="GO" id="GO:0051082">
    <property type="term" value="F:unfolded protein binding"/>
    <property type="evidence" value="ECO:0007669"/>
    <property type="project" value="TreeGrafter"/>
</dbReference>
<evidence type="ECO:0000256" key="2">
    <source>
        <dbReference type="ARBA" id="ARBA00007884"/>
    </source>
</evidence>